<dbReference type="Proteomes" id="UP000252004">
    <property type="component" value="Chromosome"/>
</dbReference>
<name>A0A344TTY2_9ACTN</name>
<feature type="binding site" evidence="3">
    <location>
        <position position="344"/>
    </location>
    <ligand>
        <name>Mn(2+)</name>
        <dbReference type="ChEBI" id="CHEBI:29035"/>
    </ligand>
</feature>
<dbReference type="Pfam" id="PF01474">
    <property type="entry name" value="DAHP_synth_2"/>
    <property type="match status" value="1"/>
</dbReference>
<evidence type="ECO:0000313" key="5">
    <source>
        <dbReference type="EMBL" id="AXE22103.1"/>
    </source>
</evidence>
<keyword evidence="6" id="KW-1185">Reference proteome</keyword>
<dbReference type="OrthoDB" id="9766852at2"/>
<dbReference type="Gene3D" id="3.20.20.70">
    <property type="entry name" value="Aldolase class I"/>
    <property type="match status" value="1"/>
</dbReference>
<feature type="binding site" evidence="3">
    <location>
        <position position="239"/>
    </location>
    <ligand>
        <name>phosphoenolpyruvate</name>
        <dbReference type="ChEBI" id="CHEBI:58702"/>
    </ligand>
</feature>
<feature type="binding site" evidence="3">
    <location>
        <position position="372"/>
    </location>
    <ligand>
        <name>Mn(2+)</name>
        <dbReference type="ChEBI" id="CHEBI:29035"/>
    </ligand>
</feature>
<keyword evidence="4" id="KW-0028">Amino-acid biosynthesis</keyword>
<dbReference type="PANTHER" id="PTHR21337:SF0">
    <property type="entry name" value="PHOSPHO-2-DEHYDRO-3-DEOXYHEPTONATE ALDOLASE"/>
    <property type="match status" value="1"/>
</dbReference>
<comment type="pathway">
    <text evidence="4">Metabolic intermediate biosynthesis; chorismate biosynthesis; chorismate from D-erythrose 4-phosphate and phosphoenolpyruvate: step 1/7.</text>
</comment>
<feature type="binding site" evidence="3">
    <location>
        <position position="270"/>
    </location>
    <ligand>
        <name>phosphoenolpyruvate</name>
        <dbReference type="ChEBI" id="CHEBI:58702"/>
    </ligand>
</feature>
<dbReference type="InterPro" id="IPR013785">
    <property type="entry name" value="Aldolase_TIM"/>
</dbReference>
<comment type="cofactor">
    <cofactor evidence="3">
        <name>Mn(2+)</name>
        <dbReference type="ChEBI" id="CHEBI:29035"/>
    </cofactor>
    <cofactor evidence="3">
        <name>Co(2+)</name>
        <dbReference type="ChEBI" id="CHEBI:48828"/>
    </cofactor>
    <cofactor evidence="3">
        <name>Cd(2+)</name>
        <dbReference type="ChEBI" id="CHEBI:48775"/>
    </cofactor>
    <text evidence="3">Binds 1 divalent cation per subunit. The enzyme is active with manganese, cobalt or cadmium ions.</text>
</comment>
<sequence>MHGVARWKSLPAGQQPVWPDEEALENARAELAGSPALVRREDVDALRTLLAAAARGELQIVQGGDCAEDPAECTPGYVARKAALLDVLAGVMKARSLKPVIRVGRLAGQFGKPRSNPVETVAGVELPVYRGHMVNSPEPDPELRRPDPQRLVAGYRAAAGAMAVLGWHGGGRPSAAEAPVWTSHEALLLDYEGPMVRTQDDGSQLLTSTHWPWMGERTRELDGAHVAFFASIANPVATKVGPSMEPEALVELCGRLDPGREPGRLTLISRMGQGKAAERLPALVRAVRAAGHPVLWMCDPMHGNTVSAPGGVKTRFVETVVREVEEFQKAVVENGGVAAGLHLETTPDQVHECVADEYHVDELGEKYTSFCDPRLNSDQAVEVVSAWRG</sequence>
<keyword evidence="3" id="KW-0104">Cadmium</keyword>
<dbReference type="GO" id="GO:0009423">
    <property type="term" value="P:chorismate biosynthetic process"/>
    <property type="evidence" value="ECO:0007669"/>
    <property type="project" value="UniProtKB-UniPathway"/>
</dbReference>
<keyword evidence="4" id="KW-0057">Aromatic amino acid biosynthesis</keyword>
<dbReference type="GO" id="GO:0009073">
    <property type="term" value="P:aromatic amino acid family biosynthetic process"/>
    <property type="evidence" value="ECO:0007669"/>
    <property type="project" value="UniProtKB-KW"/>
</dbReference>
<organism evidence="5 6">
    <name type="scientific">Streptomyces globosus</name>
    <dbReference type="NCBI Taxonomy" id="68209"/>
    <lineage>
        <taxon>Bacteria</taxon>
        <taxon>Bacillati</taxon>
        <taxon>Actinomycetota</taxon>
        <taxon>Actinomycetes</taxon>
        <taxon>Kitasatosporales</taxon>
        <taxon>Streptomycetaceae</taxon>
        <taxon>Streptomyces</taxon>
    </lineage>
</organism>
<feature type="binding site" evidence="3">
    <location>
        <position position="302"/>
    </location>
    <ligand>
        <name>Mn(2+)</name>
        <dbReference type="ChEBI" id="CHEBI:29035"/>
    </ligand>
</feature>
<evidence type="ECO:0000313" key="6">
    <source>
        <dbReference type="Proteomes" id="UP000252004"/>
    </source>
</evidence>
<feature type="binding site" evidence="3">
    <location>
        <begin position="216"/>
        <end position="217"/>
    </location>
    <ligand>
        <name>phosphoenolpyruvate</name>
        <dbReference type="ChEBI" id="CHEBI:58702"/>
    </ligand>
</feature>
<evidence type="ECO:0000256" key="4">
    <source>
        <dbReference type="RuleBase" id="RU363071"/>
    </source>
</evidence>
<keyword evidence="2 4" id="KW-0808">Transferase</keyword>
<comment type="catalytic activity">
    <reaction evidence="4">
        <text>D-erythrose 4-phosphate + phosphoenolpyruvate + H2O = 7-phospho-2-dehydro-3-deoxy-D-arabino-heptonate + phosphate</text>
        <dbReference type="Rhea" id="RHEA:14717"/>
        <dbReference type="ChEBI" id="CHEBI:15377"/>
        <dbReference type="ChEBI" id="CHEBI:16897"/>
        <dbReference type="ChEBI" id="CHEBI:43474"/>
        <dbReference type="ChEBI" id="CHEBI:58394"/>
        <dbReference type="ChEBI" id="CHEBI:58702"/>
        <dbReference type="EC" id="2.5.1.54"/>
    </reaction>
</comment>
<accession>A0A344TTY2</accession>
<feature type="binding site" evidence="3">
    <location>
        <position position="66"/>
    </location>
    <ligand>
        <name>Mn(2+)</name>
        <dbReference type="ChEBI" id="CHEBI:29035"/>
    </ligand>
</feature>
<protein>
    <recommendedName>
        <fullName evidence="4">Phospho-2-dehydro-3-deoxyheptonate aldolase</fullName>
        <ecNumber evidence="4">2.5.1.54</ecNumber>
    </recommendedName>
</protein>
<evidence type="ECO:0000256" key="2">
    <source>
        <dbReference type="ARBA" id="ARBA00022679"/>
    </source>
</evidence>
<reference evidence="5 6" key="1">
    <citation type="submission" date="2018-01" db="EMBL/GenBank/DDBJ databases">
        <title>Draft genome Sequence of streptomyces globosus LZH-48.</title>
        <authorList>
            <person name="Ran K."/>
            <person name="Li Z."/>
            <person name="Wei S."/>
            <person name="Dong R."/>
        </authorList>
    </citation>
    <scope>NUCLEOTIDE SEQUENCE [LARGE SCALE GENOMIC DNA]</scope>
    <source>
        <strain evidence="5 6">LZH-48</strain>
    </source>
</reference>
<keyword evidence="3" id="KW-0170">Cobalt</keyword>
<dbReference type="InterPro" id="IPR002480">
    <property type="entry name" value="DAHP_synth_2"/>
</dbReference>
<gene>
    <name evidence="5" type="ORF">C0216_00415</name>
</gene>
<comment type="similarity">
    <text evidence="1 4">Belongs to the class-II DAHP synthase family.</text>
</comment>
<dbReference type="KEGG" id="sgz:C0216_00415"/>
<dbReference type="GO" id="GO:0003849">
    <property type="term" value="F:3-deoxy-7-phosphoheptulonate synthase activity"/>
    <property type="evidence" value="ECO:0007669"/>
    <property type="project" value="UniProtKB-EC"/>
</dbReference>
<dbReference type="EC" id="2.5.1.54" evidence="4"/>
<dbReference type="SUPFAM" id="SSF51569">
    <property type="entry name" value="Aldolase"/>
    <property type="match status" value="1"/>
</dbReference>
<evidence type="ECO:0000256" key="3">
    <source>
        <dbReference type="PIRSR" id="PIRSR602480-1"/>
    </source>
</evidence>
<dbReference type="GO" id="GO:0008652">
    <property type="term" value="P:amino acid biosynthetic process"/>
    <property type="evidence" value="ECO:0007669"/>
    <property type="project" value="UniProtKB-KW"/>
</dbReference>
<evidence type="ECO:0000256" key="1">
    <source>
        <dbReference type="ARBA" id="ARBA00008911"/>
    </source>
</evidence>
<proteinExistence type="inferred from homology"/>
<dbReference type="AlphaFoldDB" id="A0A344TTY2"/>
<dbReference type="UniPathway" id="UPA00053">
    <property type="reaction ID" value="UER00084"/>
</dbReference>
<feature type="binding site" evidence="3">
    <location>
        <position position="105"/>
    </location>
    <ligand>
        <name>phosphoenolpyruvate</name>
        <dbReference type="ChEBI" id="CHEBI:58702"/>
    </ligand>
</feature>
<dbReference type="PANTHER" id="PTHR21337">
    <property type="entry name" value="PHOSPHO-2-DEHYDRO-3-DEOXYHEPTONATE ALDOLASE 1, 2"/>
    <property type="match status" value="1"/>
</dbReference>
<keyword evidence="3" id="KW-0464">Manganese</keyword>
<dbReference type="RefSeq" id="WP_114053323.1">
    <property type="nucleotide sequence ID" value="NZ_CP030862.1"/>
</dbReference>
<dbReference type="EMBL" id="CP030862">
    <property type="protein sequence ID" value="AXE22103.1"/>
    <property type="molecule type" value="Genomic_DNA"/>
</dbReference>